<name>A0A160P591_STRLU</name>
<accession>A0A160P591</accession>
<keyword evidence="2" id="KW-1185">Reference proteome</keyword>
<dbReference type="EMBL" id="AP017424">
    <property type="protein sequence ID" value="BAU86186.1"/>
    <property type="molecule type" value="Genomic_DNA"/>
</dbReference>
<dbReference type="Proteomes" id="UP000217676">
    <property type="component" value="Chromosome"/>
</dbReference>
<organism evidence="1 2">
    <name type="scientific">Streptomyces laurentii</name>
    <dbReference type="NCBI Taxonomy" id="39478"/>
    <lineage>
        <taxon>Bacteria</taxon>
        <taxon>Bacillati</taxon>
        <taxon>Actinomycetota</taxon>
        <taxon>Actinomycetes</taxon>
        <taxon>Kitasatosporales</taxon>
        <taxon>Streptomycetaceae</taxon>
        <taxon>Streptomyces</taxon>
    </lineage>
</organism>
<reference evidence="1 2" key="1">
    <citation type="journal article" date="2016" name="Genome Announc.">
        <title>Complete Genome Sequence of Thiostrepton-Producing Streptomyces laurentii ATCC 31255.</title>
        <authorList>
            <person name="Doi K."/>
            <person name="Fujino Y."/>
            <person name="Nagayoshi Y."/>
            <person name="Ohshima T."/>
            <person name="Ogata S."/>
        </authorList>
    </citation>
    <scope>NUCLEOTIDE SEQUENCE [LARGE SCALE GENOMIC DNA]</scope>
    <source>
        <strain evidence="1 2">ATCC 31255</strain>
    </source>
</reference>
<evidence type="ECO:0000313" key="1">
    <source>
        <dbReference type="EMBL" id="BAU86186.1"/>
    </source>
</evidence>
<evidence type="ECO:0000313" key="2">
    <source>
        <dbReference type="Proteomes" id="UP000217676"/>
    </source>
</evidence>
<gene>
    <name evidence="1" type="ORF">SLA_5305</name>
</gene>
<proteinExistence type="predicted"/>
<sequence length="417" mass="44964">MARQHEEYRQLFEGDFGLSALAGGIAASTEPIDQNDMFRLAASVAASVAADGDGEGAVELGRDLDRLLRAGLSDDTLGTLWQAVTGDGCFPAATGADVRDQLSRLATRYPAPPGTGAPAPERETTSRADVIAEVRASAADPASAAALPAALTVIVDHAGEDLALRLLIRVLKTRRVLVTKERYDRLTALGRRFGYPGPLVYDGLSVAWPPIDPARRDGEGDFGLSGLASWFSWEWPEPTACDRLRVAVAADEEAHTPGSAAALVLVDVLRLLDSPLSDDTLATLWREATGRAHDPGRIGTGARDWLKTIADECRARLAEVAPDYRPTTPPVDEEHQDAVLRQVRESAAVTGDGPAAALEEVVTRVDAELGYRLLLRLLAARTTPLSEEEYERHVALCRHFRFGAEYVAEAVELLRHR</sequence>
<protein>
    <submittedName>
        <fullName evidence="1">Uncharacterized protein</fullName>
    </submittedName>
</protein>
<dbReference type="KEGG" id="slau:SLA_5305"/>
<dbReference type="AlphaFoldDB" id="A0A160P591"/>